<dbReference type="Proteomes" id="UP000028252">
    <property type="component" value="Unassembled WGS sequence"/>
</dbReference>
<name>A0A081FU91_9GAMM</name>
<proteinExistence type="predicted"/>
<dbReference type="AlphaFoldDB" id="A0A081FU91"/>
<keyword evidence="2" id="KW-1185">Reference proteome</keyword>
<evidence type="ECO:0000313" key="1">
    <source>
        <dbReference type="EMBL" id="KEA62096.1"/>
    </source>
</evidence>
<dbReference type="EMBL" id="JMQN01000057">
    <property type="protein sequence ID" value="KEA62096.1"/>
    <property type="molecule type" value="Genomic_DNA"/>
</dbReference>
<gene>
    <name evidence="1" type="ORF">ADIMK_3757</name>
</gene>
<evidence type="ECO:0000313" key="2">
    <source>
        <dbReference type="Proteomes" id="UP000028252"/>
    </source>
</evidence>
<sequence>MIGLARSVSIPLGTCWRAALIINGHPIDRRFSKEYEPCSGQQ</sequence>
<protein>
    <submittedName>
        <fullName evidence="1">Uncharacterized protein</fullName>
    </submittedName>
</protein>
<accession>A0A081FU91</accession>
<organism evidence="1 2">
    <name type="scientific">Marinobacterium lacunae</name>
    <dbReference type="NCBI Taxonomy" id="1232683"/>
    <lineage>
        <taxon>Bacteria</taxon>
        <taxon>Pseudomonadati</taxon>
        <taxon>Pseudomonadota</taxon>
        <taxon>Gammaproteobacteria</taxon>
        <taxon>Oceanospirillales</taxon>
        <taxon>Oceanospirillaceae</taxon>
        <taxon>Marinobacterium</taxon>
    </lineage>
</organism>
<comment type="caution">
    <text evidence="1">The sequence shown here is derived from an EMBL/GenBank/DDBJ whole genome shotgun (WGS) entry which is preliminary data.</text>
</comment>
<reference evidence="1 2" key="1">
    <citation type="submission" date="2014-04" db="EMBL/GenBank/DDBJ databases">
        <title>Marinobacterium kochiensis sp. nov., isolated from sediment sample collected from Kochi backwaters in Kerala, India.</title>
        <authorList>
            <person name="Singh A."/>
            <person name="Pinnaka A.K."/>
        </authorList>
    </citation>
    <scope>NUCLEOTIDE SEQUENCE [LARGE SCALE GENOMIC DNA]</scope>
    <source>
        <strain evidence="1 2">AK27</strain>
    </source>
</reference>